<dbReference type="SMART" id="SM00091">
    <property type="entry name" value="PAS"/>
    <property type="match status" value="1"/>
</dbReference>
<dbReference type="Gene3D" id="3.40.50.300">
    <property type="entry name" value="P-loop containing nucleotide triphosphate hydrolases"/>
    <property type="match status" value="1"/>
</dbReference>
<dbReference type="InterPro" id="IPR025944">
    <property type="entry name" value="Sigma_54_int_dom_CS"/>
</dbReference>
<dbReference type="Pfam" id="PF02954">
    <property type="entry name" value="HTH_8"/>
    <property type="match status" value="1"/>
</dbReference>
<keyword evidence="1" id="KW-0547">Nucleotide-binding</keyword>
<evidence type="ECO:0000256" key="2">
    <source>
        <dbReference type="ARBA" id="ARBA00022840"/>
    </source>
</evidence>
<sequence>MLERLLQHEAFRERDVEVWHAAISLLRQSALPLLRDTQRDIAENLCQQARIIVGQSARRFQEALRLQSEQRAQILRKIEAALITTFDVRKLFDVLAAELPPLGIPACALALYENPSAYAYPQALPPYSALMFAYTPQGRKALDGQEERFETPQFFQHDIMSQSTRFARIIEPLYFLEEQIGCLVLDIGLREGDVYEALRVEISSALQGALLVQRIQEHAGELERYRHHLEELVQERTVELIRINTRLNDEIVERARAEEAQKIGEQQYRMLAEHVKDGIMIVQNGKFVFVNSSFSEMLGQSARAILDANPLSLFWEATRQQVSAFLEMSQTDGAHSAWQVEMITENGQPLWVEIEESAIVWNSQFALLLTVRNIHQNKLREIRLEEERARLRQENLTFRSAMSERYRFGALVGKSPAMQRIYELVINAATSGVNVMIVGESGTGKELIAHTIHQVSRRKDLPFVPVNCASIPETLFEREFFGHRRGAFTGADRDTPGLFDRAHRGMLFLDEVTELTPAMQAKLLRVLQDGEYTPLGGNTAKRADVTIIAATNKDCRAEIEAKRLRQDFFYRIAVIELFVPPLRERREDLPLIIEHILEQYWQTHAEHQPRQSFSELPPELIQALYAYAWPGNVRELQNVLQRYLATQDINAILSLTGAAPQTRVMSVPMGTSPDATLLDAVEAFEKQMIANALTHNQHHIGKTADTLGISRLMLYRKMKKHQL</sequence>
<dbReference type="AlphaFoldDB" id="A0A081BQA1"/>
<accession>A0A081BQA1</accession>
<evidence type="ECO:0000313" key="7">
    <source>
        <dbReference type="Proteomes" id="UP000030700"/>
    </source>
</evidence>
<dbReference type="InterPro" id="IPR009057">
    <property type="entry name" value="Homeodomain-like_sf"/>
</dbReference>
<dbReference type="Gene3D" id="3.30.450.20">
    <property type="entry name" value="PAS domain"/>
    <property type="match status" value="1"/>
</dbReference>
<dbReference type="GO" id="GO:0006355">
    <property type="term" value="P:regulation of DNA-templated transcription"/>
    <property type="evidence" value="ECO:0007669"/>
    <property type="project" value="InterPro"/>
</dbReference>
<organism evidence="6">
    <name type="scientific">Candidatus Moduliflexus flocculans</name>
    <dbReference type="NCBI Taxonomy" id="1499966"/>
    <lineage>
        <taxon>Bacteria</taxon>
        <taxon>Candidatus Moduliflexota</taxon>
        <taxon>Candidatus Moduliflexia</taxon>
        <taxon>Candidatus Moduliflexales</taxon>
        <taxon>Candidatus Moduliflexaceae</taxon>
    </lineage>
</organism>
<evidence type="ECO:0000256" key="3">
    <source>
        <dbReference type="ARBA" id="ARBA00023015"/>
    </source>
</evidence>
<evidence type="ECO:0000259" key="5">
    <source>
        <dbReference type="PROSITE" id="PS50045"/>
    </source>
</evidence>
<dbReference type="NCBIfam" id="TIGR00229">
    <property type="entry name" value="sensory_box"/>
    <property type="match status" value="1"/>
</dbReference>
<evidence type="ECO:0000256" key="4">
    <source>
        <dbReference type="ARBA" id="ARBA00023163"/>
    </source>
</evidence>
<keyword evidence="3" id="KW-0805">Transcription regulation</keyword>
<dbReference type="SUPFAM" id="SSF46689">
    <property type="entry name" value="Homeodomain-like"/>
    <property type="match status" value="1"/>
</dbReference>
<dbReference type="InterPro" id="IPR000014">
    <property type="entry name" value="PAS"/>
</dbReference>
<dbReference type="PANTHER" id="PTHR32071:SF99">
    <property type="entry name" value="TRANSCRIPTIONAL REGULATORY PROTEIN"/>
    <property type="match status" value="1"/>
</dbReference>
<evidence type="ECO:0000256" key="1">
    <source>
        <dbReference type="ARBA" id="ARBA00022741"/>
    </source>
</evidence>
<dbReference type="InterPro" id="IPR025662">
    <property type="entry name" value="Sigma_54_int_dom_ATP-bd_1"/>
</dbReference>
<protein>
    <submittedName>
        <fullName evidence="6">PAS modulated sigma54 specific transcriptional regulator, Fis family</fullName>
    </submittedName>
</protein>
<keyword evidence="4" id="KW-0804">Transcription</keyword>
<reference evidence="6" key="1">
    <citation type="journal article" date="2015" name="PeerJ">
        <title>First genomic representation of candidate bacterial phylum KSB3 points to enhanced environmental sensing as a trigger of wastewater bulking.</title>
        <authorList>
            <person name="Sekiguchi Y."/>
            <person name="Ohashi A."/>
            <person name="Parks D.H."/>
            <person name="Yamauchi T."/>
            <person name="Tyson G.W."/>
            <person name="Hugenholtz P."/>
        </authorList>
    </citation>
    <scope>NUCLEOTIDE SEQUENCE [LARGE SCALE GENOMIC DNA]</scope>
</reference>
<dbReference type="Pfam" id="PF13426">
    <property type="entry name" value="PAS_9"/>
    <property type="match status" value="1"/>
</dbReference>
<dbReference type="InterPro" id="IPR002197">
    <property type="entry name" value="HTH_Fis"/>
</dbReference>
<dbReference type="FunFam" id="3.40.50.300:FF:000006">
    <property type="entry name" value="DNA-binding transcriptional regulator NtrC"/>
    <property type="match status" value="1"/>
</dbReference>
<dbReference type="InterPro" id="IPR027417">
    <property type="entry name" value="P-loop_NTPase"/>
</dbReference>
<keyword evidence="2" id="KW-0067">ATP-binding</keyword>
<dbReference type="PROSITE" id="PS00675">
    <property type="entry name" value="SIGMA54_INTERACT_1"/>
    <property type="match status" value="1"/>
</dbReference>
<dbReference type="PROSITE" id="PS50045">
    <property type="entry name" value="SIGMA54_INTERACT_4"/>
    <property type="match status" value="1"/>
</dbReference>
<dbReference type="GO" id="GO:0043565">
    <property type="term" value="F:sequence-specific DNA binding"/>
    <property type="evidence" value="ECO:0007669"/>
    <property type="project" value="InterPro"/>
</dbReference>
<dbReference type="InterPro" id="IPR002078">
    <property type="entry name" value="Sigma_54_int"/>
</dbReference>
<dbReference type="InterPro" id="IPR003593">
    <property type="entry name" value="AAA+_ATPase"/>
</dbReference>
<dbReference type="STRING" id="1499966.U14_03819"/>
<dbReference type="Proteomes" id="UP000030700">
    <property type="component" value="Unassembled WGS sequence"/>
</dbReference>
<dbReference type="Pfam" id="PF25601">
    <property type="entry name" value="AAA_lid_14"/>
    <property type="match status" value="1"/>
</dbReference>
<proteinExistence type="predicted"/>
<dbReference type="EMBL" id="DF820458">
    <property type="protein sequence ID" value="GAK52567.1"/>
    <property type="molecule type" value="Genomic_DNA"/>
</dbReference>
<dbReference type="InterPro" id="IPR035965">
    <property type="entry name" value="PAS-like_dom_sf"/>
</dbReference>
<dbReference type="Pfam" id="PF00158">
    <property type="entry name" value="Sigma54_activat"/>
    <property type="match status" value="1"/>
</dbReference>
<dbReference type="Gene3D" id="1.10.10.60">
    <property type="entry name" value="Homeodomain-like"/>
    <property type="match status" value="1"/>
</dbReference>
<keyword evidence="7" id="KW-1185">Reference proteome</keyword>
<feature type="domain" description="Sigma-54 factor interaction" evidence="5">
    <location>
        <begin position="411"/>
        <end position="645"/>
    </location>
</feature>
<dbReference type="Gene3D" id="1.10.8.60">
    <property type="match status" value="1"/>
</dbReference>
<dbReference type="CDD" id="cd00009">
    <property type="entry name" value="AAA"/>
    <property type="match status" value="1"/>
</dbReference>
<dbReference type="SMART" id="SM00382">
    <property type="entry name" value="AAA"/>
    <property type="match status" value="1"/>
</dbReference>
<name>A0A081BQA1_9BACT</name>
<dbReference type="SUPFAM" id="SSF55785">
    <property type="entry name" value="PYP-like sensor domain (PAS domain)"/>
    <property type="match status" value="1"/>
</dbReference>
<dbReference type="HOGENOM" id="CLU_000445_8_1_0"/>
<dbReference type="GO" id="GO:0005524">
    <property type="term" value="F:ATP binding"/>
    <property type="evidence" value="ECO:0007669"/>
    <property type="project" value="UniProtKB-KW"/>
</dbReference>
<dbReference type="PROSITE" id="PS00688">
    <property type="entry name" value="SIGMA54_INTERACT_3"/>
    <property type="match status" value="1"/>
</dbReference>
<dbReference type="CDD" id="cd00130">
    <property type="entry name" value="PAS"/>
    <property type="match status" value="1"/>
</dbReference>
<dbReference type="SUPFAM" id="SSF52540">
    <property type="entry name" value="P-loop containing nucleoside triphosphate hydrolases"/>
    <property type="match status" value="1"/>
</dbReference>
<evidence type="ECO:0000313" key="6">
    <source>
        <dbReference type="EMBL" id="GAK52567.1"/>
    </source>
</evidence>
<dbReference type="InterPro" id="IPR058031">
    <property type="entry name" value="AAA_lid_NorR"/>
</dbReference>
<gene>
    <name evidence="6" type="ORF">U14_03819</name>
</gene>
<dbReference type="PANTHER" id="PTHR32071">
    <property type="entry name" value="TRANSCRIPTIONAL REGULATORY PROTEIN"/>
    <property type="match status" value="1"/>
</dbReference>